<dbReference type="PROSITE" id="PS00086">
    <property type="entry name" value="CYTOCHROME_P450"/>
    <property type="match status" value="1"/>
</dbReference>
<dbReference type="InterPro" id="IPR050182">
    <property type="entry name" value="Cytochrome_P450_fam2"/>
</dbReference>
<evidence type="ECO:0000256" key="5">
    <source>
        <dbReference type="ARBA" id="ARBA00023004"/>
    </source>
</evidence>
<dbReference type="OrthoDB" id="1055148at2759"/>
<evidence type="ECO:0000256" key="3">
    <source>
        <dbReference type="ARBA" id="ARBA00022723"/>
    </source>
</evidence>
<keyword evidence="4 8" id="KW-0560">Oxidoreductase</keyword>
<dbReference type="GO" id="GO:0006082">
    <property type="term" value="P:organic acid metabolic process"/>
    <property type="evidence" value="ECO:0007669"/>
    <property type="project" value="TreeGrafter"/>
</dbReference>
<dbReference type="GO" id="GO:0005506">
    <property type="term" value="F:iron ion binding"/>
    <property type="evidence" value="ECO:0007669"/>
    <property type="project" value="InterPro"/>
</dbReference>
<keyword evidence="5 7" id="KW-0408">Iron</keyword>
<keyword evidence="9" id="KW-0472">Membrane</keyword>
<evidence type="ECO:0000256" key="8">
    <source>
        <dbReference type="RuleBase" id="RU000461"/>
    </source>
</evidence>
<keyword evidence="9" id="KW-0812">Transmembrane</keyword>
<dbReference type="FunFam" id="1.10.630.10:FF:000036">
    <property type="entry name" value="CYtochrome P450 family"/>
    <property type="match status" value="1"/>
</dbReference>
<dbReference type="InterPro" id="IPR001128">
    <property type="entry name" value="Cyt_P450"/>
</dbReference>
<proteinExistence type="inferred from homology"/>
<dbReference type="SUPFAM" id="SSF48264">
    <property type="entry name" value="Cytochrome P450"/>
    <property type="match status" value="1"/>
</dbReference>
<evidence type="ECO:0000256" key="1">
    <source>
        <dbReference type="ARBA" id="ARBA00001971"/>
    </source>
</evidence>
<feature type="transmembrane region" description="Helical" evidence="9">
    <location>
        <begin position="6"/>
        <end position="27"/>
    </location>
</feature>
<reference evidence="10 11" key="1">
    <citation type="submission" date="2020-08" db="EMBL/GenBank/DDBJ databases">
        <authorList>
            <person name="Koutsovoulos G."/>
            <person name="Danchin GJ E."/>
        </authorList>
    </citation>
    <scope>NUCLEOTIDE SEQUENCE [LARGE SCALE GENOMIC DNA]</scope>
</reference>
<accession>A0A6V7XV68</accession>
<feature type="binding site" description="axial binding residue" evidence="7">
    <location>
        <position position="470"/>
    </location>
    <ligand>
        <name>heme</name>
        <dbReference type="ChEBI" id="CHEBI:30413"/>
    </ligand>
    <ligandPart>
        <name>Fe</name>
        <dbReference type="ChEBI" id="CHEBI:18248"/>
    </ligandPart>
</feature>
<evidence type="ECO:0000256" key="7">
    <source>
        <dbReference type="PIRSR" id="PIRSR602401-1"/>
    </source>
</evidence>
<dbReference type="PRINTS" id="PR00463">
    <property type="entry name" value="EP450I"/>
</dbReference>
<evidence type="ECO:0000256" key="4">
    <source>
        <dbReference type="ARBA" id="ARBA00023002"/>
    </source>
</evidence>
<keyword evidence="7 8" id="KW-0349">Heme</keyword>
<organism evidence="10 11">
    <name type="scientific">Meloidogyne enterolobii</name>
    <name type="common">Root-knot nematode worm</name>
    <name type="synonym">Meloidogyne mayaguensis</name>
    <dbReference type="NCBI Taxonomy" id="390850"/>
    <lineage>
        <taxon>Eukaryota</taxon>
        <taxon>Metazoa</taxon>
        <taxon>Ecdysozoa</taxon>
        <taxon>Nematoda</taxon>
        <taxon>Chromadorea</taxon>
        <taxon>Rhabditida</taxon>
        <taxon>Tylenchina</taxon>
        <taxon>Tylenchomorpha</taxon>
        <taxon>Tylenchoidea</taxon>
        <taxon>Meloidogynidae</taxon>
        <taxon>Meloidogyninae</taxon>
        <taxon>Meloidogyne</taxon>
    </lineage>
</organism>
<dbReference type="PANTHER" id="PTHR24300:SF403">
    <property type="entry name" value="CYTOCHROME P450 306A1"/>
    <property type="match status" value="1"/>
</dbReference>
<evidence type="ECO:0000313" key="11">
    <source>
        <dbReference type="Proteomes" id="UP000580250"/>
    </source>
</evidence>
<dbReference type="PRINTS" id="PR00385">
    <property type="entry name" value="P450"/>
</dbReference>
<dbReference type="GO" id="GO:0016712">
    <property type="term" value="F:oxidoreductase activity, acting on paired donors, with incorporation or reduction of molecular oxygen, reduced flavin or flavoprotein as one donor, and incorporation of one atom of oxygen"/>
    <property type="evidence" value="ECO:0007669"/>
    <property type="project" value="TreeGrafter"/>
</dbReference>
<comment type="similarity">
    <text evidence="2 8">Belongs to the cytochrome P450 family.</text>
</comment>
<dbReference type="Proteomes" id="UP000580250">
    <property type="component" value="Unassembled WGS sequence"/>
</dbReference>
<comment type="cofactor">
    <cofactor evidence="1 7">
        <name>heme</name>
        <dbReference type="ChEBI" id="CHEBI:30413"/>
    </cofactor>
</comment>
<keyword evidence="6 8" id="KW-0503">Monooxygenase</keyword>
<name>A0A6V7XV68_MELEN</name>
<dbReference type="GO" id="GO:0008395">
    <property type="term" value="F:steroid hydroxylase activity"/>
    <property type="evidence" value="ECO:0007669"/>
    <property type="project" value="TreeGrafter"/>
</dbReference>
<protein>
    <submittedName>
        <fullName evidence="10">Uncharacterized protein</fullName>
    </submittedName>
</protein>
<evidence type="ECO:0000256" key="9">
    <source>
        <dbReference type="SAM" id="Phobius"/>
    </source>
</evidence>
<gene>
    <name evidence="10" type="ORF">MENT_LOCUS56926</name>
</gene>
<dbReference type="GO" id="GO:0006805">
    <property type="term" value="P:xenobiotic metabolic process"/>
    <property type="evidence" value="ECO:0007669"/>
    <property type="project" value="TreeGrafter"/>
</dbReference>
<evidence type="ECO:0000256" key="2">
    <source>
        <dbReference type="ARBA" id="ARBA00010617"/>
    </source>
</evidence>
<dbReference type="InterPro" id="IPR002401">
    <property type="entry name" value="Cyt_P450_E_grp-I"/>
</dbReference>
<dbReference type="InterPro" id="IPR036396">
    <property type="entry name" value="Cyt_P450_sf"/>
</dbReference>
<dbReference type="Gene3D" id="1.10.630.10">
    <property type="entry name" value="Cytochrome P450"/>
    <property type="match status" value="1"/>
</dbReference>
<sequence>MILFLPSIFIFYSLSTIILAILIWRLFNGFNNAGKMPPGPFHFPLIGNFAKLDLRYPHRSFVYWKQRYGPIYTVWLPTPYLVIAGHKQMQDLLVNSNYADIFSDRPTFSYSYGVFNNFLPDGDGIVLSRQQVWKKNRSAAMAALRKLGMGRSEMENRINVHKNALILRLTEIIKNKNGIVVDIAQQFDFCFGNITQNLLFGRYYTEYNHPVFTFINLYNLKYFKEFVHLKQLIDNTIKEVATVQMLIVNSCPWTRALFPAYWRYVRQGFELQRFFLKEVDIHLDKIKESKQLKESEMEEPECFIEAYLQAAIAEGQHIEDPALRQTMGICSGDLWAAGIETVAATMTWAIVYLLNYPDIQLKLQDEIDRHLCDQPFHFRDQNNLPYLRAFVDELQRVANVLPFTVPHSVKLGEWIIPKDTTVMVQLGAVHLDPSLFPQPEVFRPERFLDSEGNYKGSELIKPFGVGKRICLGDSLAKMEIYLILAALLQNFHFETTDGVIPSLNRNFGTVTHADHFTFKLSLRKKDVIL</sequence>
<dbReference type="AlphaFoldDB" id="A0A6V7XV68"/>
<dbReference type="Pfam" id="PF00067">
    <property type="entry name" value="p450"/>
    <property type="match status" value="1"/>
</dbReference>
<dbReference type="PANTHER" id="PTHR24300">
    <property type="entry name" value="CYTOCHROME P450 508A4-RELATED"/>
    <property type="match status" value="1"/>
</dbReference>
<dbReference type="GO" id="GO:0005737">
    <property type="term" value="C:cytoplasm"/>
    <property type="evidence" value="ECO:0007669"/>
    <property type="project" value="TreeGrafter"/>
</dbReference>
<evidence type="ECO:0000256" key="6">
    <source>
        <dbReference type="ARBA" id="ARBA00023033"/>
    </source>
</evidence>
<keyword evidence="9" id="KW-1133">Transmembrane helix</keyword>
<comment type="caution">
    <text evidence="10">The sequence shown here is derived from an EMBL/GenBank/DDBJ whole genome shotgun (WGS) entry which is preliminary data.</text>
</comment>
<dbReference type="GO" id="GO:0020037">
    <property type="term" value="F:heme binding"/>
    <property type="evidence" value="ECO:0007669"/>
    <property type="project" value="InterPro"/>
</dbReference>
<dbReference type="InterPro" id="IPR017972">
    <property type="entry name" value="Cyt_P450_CS"/>
</dbReference>
<dbReference type="EMBL" id="CAJEWN010002351">
    <property type="protein sequence ID" value="CAD2203250.1"/>
    <property type="molecule type" value="Genomic_DNA"/>
</dbReference>
<keyword evidence="3 7" id="KW-0479">Metal-binding</keyword>
<evidence type="ECO:0000313" key="10">
    <source>
        <dbReference type="EMBL" id="CAD2203250.1"/>
    </source>
</evidence>